<dbReference type="Pfam" id="PF00300">
    <property type="entry name" value="His_Phos_1"/>
    <property type="match status" value="1"/>
</dbReference>
<sequence>MTVLYLIRHGQTDWNLQGRYTGQSDIPLNATGEQQARAAAAQLAGVKLDAIVASDLQRARHTAEIIAAQMGLPVQTDPRLREIHQGVWEGMHFAEIKTHYEEAFQRRKRNPLGVAPPGGETVGQVQTRVLAALRDICAQYPHQQVAVVSHGLSLAIIKASLSGHPIQRVWELIPPNAQVERLPMGCEDRPRPGGV</sequence>
<dbReference type="SUPFAM" id="SSF53254">
    <property type="entry name" value="Phosphoglycerate mutase-like"/>
    <property type="match status" value="1"/>
</dbReference>
<dbReference type="PANTHER" id="PTHR48100:SF62">
    <property type="entry name" value="GLUCOSYL-3-PHOSPHOGLYCERATE PHOSPHATASE"/>
    <property type="match status" value="1"/>
</dbReference>
<dbReference type="InterPro" id="IPR013078">
    <property type="entry name" value="His_Pase_superF_clade-1"/>
</dbReference>
<feature type="binding site" evidence="3">
    <location>
        <begin position="8"/>
        <end position="15"/>
    </location>
    <ligand>
        <name>substrate</name>
    </ligand>
</feature>
<dbReference type="GO" id="GO:0043755">
    <property type="term" value="F:alpha-ribazole phosphatase activity"/>
    <property type="evidence" value="ECO:0007669"/>
    <property type="project" value="UniProtKB-UniRule"/>
</dbReference>
<dbReference type="CDD" id="cd07067">
    <property type="entry name" value="HP_PGM_like"/>
    <property type="match status" value="1"/>
</dbReference>
<evidence type="ECO:0000313" key="4">
    <source>
        <dbReference type="EMBL" id="KPL77669.1"/>
    </source>
</evidence>
<dbReference type="AlphaFoldDB" id="A0A0P6XQY3"/>
<feature type="binding site" evidence="3">
    <location>
        <position position="58"/>
    </location>
    <ligand>
        <name>substrate</name>
    </ligand>
</feature>
<dbReference type="PRINTS" id="PR00991">
    <property type="entry name" value="6PFRUCTKNASE"/>
</dbReference>
<dbReference type="EMBL" id="LGCL01000022">
    <property type="protein sequence ID" value="KPL77669.1"/>
    <property type="molecule type" value="Genomic_DNA"/>
</dbReference>
<dbReference type="SMART" id="SM00855">
    <property type="entry name" value="PGAM"/>
    <property type="match status" value="1"/>
</dbReference>
<evidence type="ECO:0000256" key="1">
    <source>
        <dbReference type="NCBIfam" id="TIGR03162"/>
    </source>
</evidence>
<evidence type="ECO:0000313" key="5">
    <source>
        <dbReference type="Proteomes" id="UP000050417"/>
    </source>
</evidence>
<dbReference type="InterPro" id="IPR003094">
    <property type="entry name" value="6Pfruct_kin"/>
</dbReference>
<dbReference type="GO" id="GO:0006003">
    <property type="term" value="P:fructose 2,6-bisphosphate metabolic process"/>
    <property type="evidence" value="ECO:0007669"/>
    <property type="project" value="InterPro"/>
</dbReference>
<dbReference type="EC" id="3.1.3.73" evidence="1"/>
<protein>
    <recommendedName>
        <fullName evidence="1">Alpha-ribazole phosphatase</fullName>
        <ecNumber evidence="1">3.1.3.73</ecNumber>
    </recommendedName>
</protein>
<dbReference type="Proteomes" id="UP000050417">
    <property type="component" value="Unassembled WGS sequence"/>
</dbReference>
<dbReference type="InterPro" id="IPR001345">
    <property type="entry name" value="PG/BPGM_mutase_AS"/>
</dbReference>
<keyword evidence="5" id="KW-1185">Reference proteome</keyword>
<dbReference type="Gene3D" id="3.40.50.1240">
    <property type="entry name" value="Phosphoglycerate mutase-like"/>
    <property type="match status" value="1"/>
</dbReference>
<feature type="active site" description="Proton donor/acceptor" evidence="2">
    <location>
        <position position="82"/>
    </location>
</feature>
<dbReference type="InterPro" id="IPR050275">
    <property type="entry name" value="PGM_Phosphatase"/>
</dbReference>
<organism evidence="4 5">
    <name type="scientific">Ornatilinea apprima</name>
    <dbReference type="NCBI Taxonomy" id="1134406"/>
    <lineage>
        <taxon>Bacteria</taxon>
        <taxon>Bacillati</taxon>
        <taxon>Chloroflexota</taxon>
        <taxon>Anaerolineae</taxon>
        <taxon>Anaerolineales</taxon>
        <taxon>Anaerolineaceae</taxon>
        <taxon>Ornatilinea</taxon>
    </lineage>
</organism>
<evidence type="ECO:0000256" key="3">
    <source>
        <dbReference type="PIRSR" id="PIRSR613078-2"/>
    </source>
</evidence>
<evidence type="ECO:0000256" key="2">
    <source>
        <dbReference type="PIRSR" id="PIRSR613078-1"/>
    </source>
</evidence>
<reference evidence="4 5" key="1">
    <citation type="submission" date="2015-07" db="EMBL/GenBank/DDBJ databases">
        <title>Genome sequence of Ornatilinea apprima DSM 23815.</title>
        <authorList>
            <person name="Hemp J."/>
            <person name="Ward L.M."/>
            <person name="Pace L.A."/>
            <person name="Fischer W.W."/>
        </authorList>
    </citation>
    <scope>NUCLEOTIDE SEQUENCE [LARGE SCALE GENOMIC DNA]</scope>
    <source>
        <strain evidence="4 5">P3M-1</strain>
    </source>
</reference>
<dbReference type="PIRSF" id="PIRSF000709">
    <property type="entry name" value="6PFK_2-Ptase"/>
    <property type="match status" value="1"/>
</dbReference>
<dbReference type="RefSeq" id="WP_075062614.1">
    <property type="nucleotide sequence ID" value="NZ_LGCL01000022.1"/>
</dbReference>
<dbReference type="GO" id="GO:0005737">
    <property type="term" value="C:cytoplasm"/>
    <property type="evidence" value="ECO:0007669"/>
    <property type="project" value="TreeGrafter"/>
</dbReference>
<gene>
    <name evidence="4" type="ORF">ADN00_08750</name>
</gene>
<dbReference type="STRING" id="1134406.ADN00_08750"/>
<dbReference type="GO" id="GO:0009236">
    <property type="term" value="P:cobalamin biosynthetic process"/>
    <property type="evidence" value="ECO:0007669"/>
    <property type="project" value="UniProtKB-UniRule"/>
</dbReference>
<comment type="caution">
    <text evidence="4">The sequence shown here is derived from an EMBL/GenBank/DDBJ whole genome shotgun (WGS) entry which is preliminary data.</text>
</comment>
<dbReference type="InterPro" id="IPR017578">
    <property type="entry name" value="Ribazole_CobC"/>
</dbReference>
<name>A0A0P6XQY3_9CHLR</name>
<proteinExistence type="predicted"/>
<dbReference type="GO" id="GO:0005524">
    <property type="term" value="F:ATP binding"/>
    <property type="evidence" value="ECO:0007669"/>
    <property type="project" value="InterPro"/>
</dbReference>
<dbReference type="NCBIfam" id="TIGR03162">
    <property type="entry name" value="ribazole_cobC"/>
    <property type="match status" value="1"/>
</dbReference>
<accession>A0A0P6XQY3</accession>
<dbReference type="PATRIC" id="fig|1134406.4.peg.1467"/>
<dbReference type="InterPro" id="IPR029033">
    <property type="entry name" value="His_PPase_superfam"/>
</dbReference>
<feature type="binding site" evidence="3">
    <location>
        <begin position="21"/>
        <end position="22"/>
    </location>
    <ligand>
        <name>substrate</name>
    </ligand>
</feature>
<feature type="active site" description="Tele-phosphohistidine intermediate" evidence="2">
    <location>
        <position position="9"/>
    </location>
</feature>
<dbReference type="OrthoDB" id="9781415at2"/>
<dbReference type="PANTHER" id="PTHR48100">
    <property type="entry name" value="BROAD-SPECIFICITY PHOSPHATASE YOR283W-RELATED"/>
    <property type="match status" value="1"/>
</dbReference>
<dbReference type="PROSITE" id="PS00175">
    <property type="entry name" value="PG_MUTASE"/>
    <property type="match status" value="1"/>
</dbReference>